<dbReference type="SFLD" id="SFLDS00029">
    <property type="entry name" value="Radical_SAM"/>
    <property type="match status" value="1"/>
</dbReference>
<evidence type="ECO:0000313" key="8">
    <source>
        <dbReference type="Proteomes" id="UP000199053"/>
    </source>
</evidence>
<proteinExistence type="predicted"/>
<dbReference type="InterPro" id="IPR050377">
    <property type="entry name" value="Radical_SAM_PqqE_MftC-like"/>
</dbReference>
<name>A0A1G9B797_9BACT</name>
<evidence type="ECO:0000259" key="6">
    <source>
        <dbReference type="PROSITE" id="PS51918"/>
    </source>
</evidence>
<keyword evidence="8" id="KW-1185">Reference proteome</keyword>
<dbReference type="InterPro" id="IPR058240">
    <property type="entry name" value="rSAM_sf"/>
</dbReference>
<dbReference type="STRING" id="246191.SAMN05660337_0168"/>
<keyword evidence="5" id="KW-0411">Iron-sulfur</keyword>
<dbReference type="PANTHER" id="PTHR11228">
    <property type="entry name" value="RADICAL SAM DOMAIN PROTEIN"/>
    <property type="match status" value="1"/>
</dbReference>
<dbReference type="InterPro" id="IPR013785">
    <property type="entry name" value="Aldolase_TIM"/>
</dbReference>
<keyword evidence="4" id="KW-0408">Iron</keyword>
<evidence type="ECO:0000256" key="2">
    <source>
        <dbReference type="ARBA" id="ARBA00022691"/>
    </source>
</evidence>
<evidence type="ECO:0000256" key="3">
    <source>
        <dbReference type="ARBA" id="ARBA00022723"/>
    </source>
</evidence>
<organism evidence="7 8">
    <name type="scientific">Maridesulfovibrio ferrireducens</name>
    <dbReference type="NCBI Taxonomy" id="246191"/>
    <lineage>
        <taxon>Bacteria</taxon>
        <taxon>Pseudomonadati</taxon>
        <taxon>Thermodesulfobacteriota</taxon>
        <taxon>Desulfovibrionia</taxon>
        <taxon>Desulfovibrionales</taxon>
        <taxon>Desulfovibrionaceae</taxon>
        <taxon>Maridesulfovibrio</taxon>
    </lineage>
</organism>
<evidence type="ECO:0000313" key="7">
    <source>
        <dbReference type="EMBL" id="SDK34900.1"/>
    </source>
</evidence>
<comment type="cofactor">
    <cofactor evidence="1">
        <name>[4Fe-4S] cluster</name>
        <dbReference type="ChEBI" id="CHEBI:49883"/>
    </cofactor>
</comment>
<dbReference type="SUPFAM" id="SSF102114">
    <property type="entry name" value="Radical SAM enzymes"/>
    <property type="match status" value="1"/>
</dbReference>
<dbReference type="CDD" id="cd01335">
    <property type="entry name" value="Radical_SAM"/>
    <property type="match status" value="1"/>
</dbReference>
<keyword evidence="2" id="KW-0949">S-adenosyl-L-methionine</keyword>
<gene>
    <name evidence="7" type="ORF">SAMN05660337_0168</name>
</gene>
<dbReference type="SFLD" id="SFLDG01067">
    <property type="entry name" value="SPASM/twitch_domain_containing"/>
    <property type="match status" value="1"/>
</dbReference>
<dbReference type="PROSITE" id="PS51918">
    <property type="entry name" value="RADICAL_SAM"/>
    <property type="match status" value="1"/>
</dbReference>
<sequence>MSDKYKIDSHKLHLHPARVAKWLAGENIGPIYMEVSPSGCCNHRCRFCGYDFMEYVPKFLDYEIYKKRINTIADTGLKSIVFSGEGEPFMNNKFTDICIATTEAGIDIGIATNGVLMTPDKLEKIIHGLSWVKVSCNGITPGSYQEVHKSPDGDFQKVMNNLKEAVAIRKRTGSDCVLGLQSLLLPENASEMTNLAEMCRDIGLDYIVIKPYSQHPQGITKEFEGLTYEEFVDLGNELRALETDSFKVIYREKTMDRLQEQDKGYERCLALPFWSYMDVDLNIWGCGIFIGDNKFLYGNLREHNFKEIWDGDKRAQSLNWCNDNLDPQKCRVNCRMDKMNIYLWELCHPGPHVNFI</sequence>
<evidence type="ECO:0000256" key="5">
    <source>
        <dbReference type="ARBA" id="ARBA00023014"/>
    </source>
</evidence>
<reference evidence="8" key="1">
    <citation type="submission" date="2016-10" db="EMBL/GenBank/DDBJ databases">
        <authorList>
            <person name="Varghese N."/>
            <person name="Submissions S."/>
        </authorList>
    </citation>
    <scope>NUCLEOTIDE SEQUENCE [LARGE SCALE GENOMIC DNA]</scope>
    <source>
        <strain evidence="8">DSM 16995</strain>
    </source>
</reference>
<dbReference type="Gene3D" id="3.20.20.70">
    <property type="entry name" value="Aldolase class I"/>
    <property type="match status" value="1"/>
</dbReference>
<dbReference type="RefSeq" id="WP_092157288.1">
    <property type="nucleotide sequence ID" value="NZ_FNGA01000001.1"/>
</dbReference>
<accession>A0A1G9B797</accession>
<dbReference type="Proteomes" id="UP000199053">
    <property type="component" value="Unassembled WGS sequence"/>
</dbReference>
<dbReference type="GO" id="GO:0046872">
    <property type="term" value="F:metal ion binding"/>
    <property type="evidence" value="ECO:0007669"/>
    <property type="project" value="UniProtKB-KW"/>
</dbReference>
<evidence type="ECO:0000256" key="4">
    <source>
        <dbReference type="ARBA" id="ARBA00023004"/>
    </source>
</evidence>
<dbReference type="InterPro" id="IPR007197">
    <property type="entry name" value="rSAM"/>
</dbReference>
<keyword evidence="3" id="KW-0479">Metal-binding</keyword>
<feature type="domain" description="Radical SAM core" evidence="6">
    <location>
        <begin position="25"/>
        <end position="242"/>
    </location>
</feature>
<dbReference type="GO" id="GO:0003824">
    <property type="term" value="F:catalytic activity"/>
    <property type="evidence" value="ECO:0007669"/>
    <property type="project" value="InterPro"/>
</dbReference>
<protein>
    <submittedName>
        <fullName evidence="7">Radical SAM superfamily enzyme, MoaA/NifB/PqqE/SkfB family</fullName>
    </submittedName>
</protein>
<dbReference type="Pfam" id="PF04055">
    <property type="entry name" value="Radical_SAM"/>
    <property type="match status" value="1"/>
</dbReference>
<dbReference type="OrthoDB" id="9800840at2"/>
<dbReference type="EMBL" id="FNGA01000001">
    <property type="protein sequence ID" value="SDK34900.1"/>
    <property type="molecule type" value="Genomic_DNA"/>
</dbReference>
<dbReference type="GO" id="GO:0051536">
    <property type="term" value="F:iron-sulfur cluster binding"/>
    <property type="evidence" value="ECO:0007669"/>
    <property type="project" value="UniProtKB-KW"/>
</dbReference>
<dbReference type="AlphaFoldDB" id="A0A1G9B797"/>
<evidence type="ECO:0000256" key="1">
    <source>
        <dbReference type="ARBA" id="ARBA00001966"/>
    </source>
</evidence>
<dbReference type="PANTHER" id="PTHR11228:SF7">
    <property type="entry name" value="PQQA PEPTIDE CYCLASE"/>
    <property type="match status" value="1"/>
</dbReference>